<name>A0AAN9LL10_CANGL</name>
<evidence type="ECO:0008006" key="7">
    <source>
        <dbReference type="Google" id="ProtNLM"/>
    </source>
</evidence>
<dbReference type="GO" id="GO:0003713">
    <property type="term" value="F:transcription coactivator activity"/>
    <property type="evidence" value="ECO:0007669"/>
    <property type="project" value="InterPro"/>
</dbReference>
<comment type="similarity">
    <text evidence="2">Belongs to the AMY1 family.</text>
</comment>
<evidence type="ECO:0000313" key="5">
    <source>
        <dbReference type="EMBL" id="KAK7337965.1"/>
    </source>
</evidence>
<evidence type="ECO:0000313" key="6">
    <source>
        <dbReference type="Proteomes" id="UP001367508"/>
    </source>
</evidence>
<protein>
    <recommendedName>
        <fullName evidence="7">c-Myc-binding protein</fullName>
    </recommendedName>
</protein>
<evidence type="ECO:0000256" key="2">
    <source>
        <dbReference type="ARBA" id="ARBA00009389"/>
    </source>
</evidence>
<comment type="caution">
    <text evidence="5">The sequence shown here is derived from an EMBL/GenBank/DDBJ whole genome shotgun (WGS) entry which is preliminary data.</text>
</comment>
<accession>A0AAN9LL10</accession>
<dbReference type="EMBL" id="JAYMYQ010000004">
    <property type="protein sequence ID" value="KAK7337965.1"/>
    <property type="molecule type" value="Genomic_DNA"/>
</dbReference>
<dbReference type="InterPro" id="IPR026060">
    <property type="entry name" value="AMY1"/>
</dbReference>
<dbReference type="AlphaFoldDB" id="A0AAN9LL10"/>
<organism evidence="5 6">
    <name type="scientific">Canavalia gladiata</name>
    <name type="common">Sword bean</name>
    <name type="synonym">Dolichos gladiatus</name>
    <dbReference type="NCBI Taxonomy" id="3824"/>
    <lineage>
        <taxon>Eukaryota</taxon>
        <taxon>Viridiplantae</taxon>
        <taxon>Streptophyta</taxon>
        <taxon>Embryophyta</taxon>
        <taxon>Tracheophyta</taxon>
        <taxon>Spermatophyta</taxon>
        <taxon>Magnoliopsida</taxon>
        <taxon>eudicotyledons</taxon>
        <taxon>Gunneridae</taxon>
        <taxon>Pentapetalae</taxon>
        <taxon>rosids</taxon>
        <taxon>fabids</taxon>
        <taxon>Fabales</taxon>
        <taxon>Fabaceae</taxon>
        <taxon>Papilionoideae</taxon>
        <taxon>50 kb inversion clade</taxon>
        <taxon>NPAAA clade</taxon>
        <taxon>indigoferoid/millettioid clade</taxon>
        <taxon>Phaseoleae</taxon>
        <taxon>Canavalia</taxon>
    </lineage>
</organism>
<evidence type="ECO:0000256" key="1">
    <source>
        <dbReference type="ARBA" id="ARBA00004123"/>
    </source>
</evidence>
<dbReference type="PRINTS" id="PR02028">
    <property type="entry name" value="CMYCBINDINGP"/>
</dbReference>
<dbReference type="Proteomes" id="UP001367508">
    <property type="component" value="Unassembled WGS sequence"/>
</dbReference>
<dbReference type="PANTHER" id="PTHR13168">
    <property type="entry name" value="ASSOCIATE OF C-MYC AMY-1"/>
    <property type="match status" value="1"/>
</dbReference>
<comment type="subcellular location">
    <subcellularLocation>
        <location evidence="1">Nucleus</location>
    </subcellularLocation>
</comment>
<proteinExistence type="inferred from homology"/>
<feature type="region of interest" description="Disordered" evidence="4">
    <location>
        <begin position="148"/>
        <end position="167"/>
    </location>
</feature>
<feature type="compositionally biased region" description="Basic and acidic residues" evidence="4">
    <location>
        <begin position="156"/>
        <end position="167"/>
    </location>
</feature>
<gene>
    <name evidence="5" type="ORF">VNO77_18559</name>
</gene>
<keyword evidence="3" id="KW-0539">Nucleus</keyword>
<reference evidence="5 6" key="1">
    <citation type="submission" date="2024-01" db="EMBL/GenBank/DDBJ databases">
        <title>The genomes of 5 underutilized Papilionoideae crops provide insights into root nodulation and disease resistanc.</title>
        <authorList>
            <person name="Jiang F."/>
        </authorList>
    </citation>
    <scope>NUCLEOTIDE SEQUENCE [LARGE SCALE GENOMIC DNA]</scope>
    <source>
        <strain evidence="5">LVBAO_FW01</strain>
        <tissue evidence="5">Leaves</tissue>
    </source>
</reference>
<dbReference type="PANTHER" id="PTHR13168:SF0">
    <property type="entry name" value="C-MYC-BINDING PROTEIN"/>
    <property type="match status" value="1"/>
</dbReference>
<dbReference type="GO" id="GO:0005634">
    <property type="term" value="C:nucleus"/>
    <property type="evidence" value="ECO:0007669"/>
    <property type="project" value="UniProtKB-SubCell"/>
</dbReference>
<evidence type="ECO:0000256" key="4">
    <source>
        <dbReference type="SAM" id="MobiDB-lite"/>
    </source>
</evidence>
<keyword evidence="6" id="KW-1185">Reference proteome</keyword>
<evidence type="ECO:0000256" key="3">
    <source>
        <dbReference type="ARBA" id="ARBA00023242"/>
    </source>
</evidence>
<sequence length="167" mass="18959">MEVCFFRDTQTGALFGATYLGITKGEEALSTPLLMICFLTEIEERCEEKQTMMRYKEEKEAKKEAFRKYLESSGAVDALTKVLVALYEQNDKPSSAVEFIQQKLSCPSISEYEKLQAELSDLQIKYHELLAAHQKTCKELEEMKNSHALAVASTKETTERESPKDGL</sequence>